<keyword evidence="5" id="KW-0833">Ubl conjugation pathway</keyword>
<feature type="domain" description="BTB" evidence="9">
    <location>
        <begin position="314"/>
        <end position="382"/>
    </location>
</feature>
<keyword evidence="6" id="KW-1133">Transmembrane helix</keyword>
<protein>
    <submittedName>
        <fullName evidence="11">BTB/POZ domain-containing protein</fullName>
    </submittedName>
</protein>
<keyword evidence="7" id="KW-0472">Membrane</keyword>
<evidence type="ECO:0000259" key="9">
    <source>
        <dbReference type="PROSITE" id="PS50097"/>
    </source>
</evidence>
<accession>A0AAQ3JNH0</accession>
<evidence type="ECO:0000256" key="8">
    <source>
        <dbReference type="PROSITE-ProRule" id="PRU00982"/>
    </source>
</evidence>
<evidence type="ECO:0000256" key="4">
    <source>
        <dbReference type="ARBA" id="ARBA00022692"/>
    </source>
</evidence>
<dbReference type="Gene3D" id="3.30.710.10">
    <property type="entry name" value="Potassium Channel Kv1.1, Chain A"/>
    <property type="match status" value="1"/>
</dbReference>
<reference evidence="11 12" key="1">
    <citation type="submission" date="2023-10" db="EMBL/GenBank/DDBJ databases">
        <title>Chromosome-scale genome assembly provides insights into flower coloration mechanisms of Canna indica.</title>
        <authorList>
            <person name="Li C."/>
        </authorList>
    </citation>
    <scope>NUCLEOTIDE SEQUENCE [LARGE SCALE GENOMIC DNA]</scope>
    <source>
        <tissue evidence="11">Flower</tissue>
    </source>
</reference>
<dbReference type="InterPro" id="IPR007248">
    <property type="entry name" value="Mpv17_PMP22"/>
</dbReference>
<evidence type="ECO:0000256" key="6">
    <source>
        <dbReference type="ARBA" id="ARBA00022989"/>
    </source>
</evidence>
<dbReference type="EMBL" id="CP136890">
    <property type="protein sequence ID" value="WOK92338.1"/>
    <property type="molecule type" value="Genomic_DNA"/>
</dbReference>
<proteinExistence type="inferred from homology"/>
<comment type="subcellular location">
    <subcellularLocation>
        <location evidence="1">Membrane</location>
        <topology evidence="1">Multi-pass membrane protein</topology>
    </subcellularLocation>
</comment>
<comment type="similarity">
    <text evidence="8">Belongs to the NPH3 family.</text>
</comment>
<dbReference type="SMART" id="SM00225">
    <property type="entry name" value="BTB"/>
    <property type="match status" value="1"/>
</dbReference>
<dbReference type="AlphaFoldDB" id="A0AAQ3JNH0"/>
<evidence type="ECO:0000313" key="11">
    <source>
        <dbReference type="EMBL" id="WOK92338.1"/>
    </source>
</evidence>
<dbReference type="GO" id="GO:0016020">
    <property type="term" value="C:membrane"/>
    <property type="evidence" value="ECO:0007669"/>
    <property type="project" value="UniProtKB-SubCell"/>
</dbReference>
<evidence type="ECO:0000256" key="3">
    <source>
        <dbReference type="ARBA" id="ARBA00006824"/>
    </source>
</evidence>
<dbReference type="Pfam" id="PF04117">
    <property type="entry name" value="Mpv17_PMP22"/>
    <property type="match status" value="1"/>
</dbReference>
<dbReference type="Pfam" id="PF03000">
    <property type="entry name" value="NPH3"/>
    <property type="match status" value="1"/>
</dbReference>
<keyword evidence="12" id="KW-1185">Reference proteome</keyword>
<comment type="pathway">
    <text evidence="2">Protein modification; protein ubiquitination.</text>
</comment>
<dbReference type="InterPro" id="IPR027356">
    <property type="entry name" value="NPH3_dom"/>
</dbReference>
<keyword evidence="4" id="KW-0812">Transmembrane</keyword>
<dbReference type="Proteomes" id="UP001327560">
    <property type="component" value="Chromosome 1"/>
</dbReference>
<evidence type="ECO:0000256" key="1">
    <source>
        <dbReference type="ARBA" id="ARBA00004141"/>
    </source>
</evidence>
<evidence type="ECO:0000256" key="5">
    <source>
        <dbReference type="ARBA" id="ARBA00022786"/>
    </source>
</evidence>
<feature type="domain" description="NPH3" evidence="10">
    <location>
        <begin position="486"/>
        <end position="538"/>
    </location>
</feature>
<dbReference type="PROSITE" id="PS50097">
    <property type="entry name" value="BTB"/>
    <property type="match status" value="1"/>
</dbReference>
<dbReference type="SUPFAM" id="SSF54695">
    <property type="entry name" value="POZ domain"/>
    <property type="match status" value="1"/>
</dbReference>
<dbReference type="InterPro" id="IPR043454">
    <property type="entry name" value="NPH3/RPT2-like"/>
</dbReference>
<evidence type="ECO:0000313" key="12">
    <source>
        <dbReference type="Proteomes" id="UP001327560"/>
    </source>
</evidence>
<gene>
    <name evidence="11" type="ORF">Cni_G01029</name>
</gene>
<dbReference type="Pfam" id="PF00651">
    <property type="entry name" value="BTB"/>
    <property type="match status" value="1"/>
</dbReference>
<dbReference type="InterPro" id="IPR011333">
    <property type="entry name" value="SKP1/BTB/POZ_sf"/>
</dbReference>
<evidence type="ECO:0000256" key="2">
    <source>
        <dbReference type="ARBA" id="ARBA00004906"/>
    </source>
</evidence>
<sequence length="538" mass="59276">MKAGFLRHGGEAALNLSFCRFRSLLCGELPNPSSARARTYVCSRVLYSKSKELRASLVAPSFSPVTAVASTSAIRGGFVSWYLGMVGTHPVLTKSLTAAAIYIAADVSSQIIMLPTSDSFDFLRTLRMAGYGLLISGPSLHFWFNFVSRILPKRDILTTFKKMALGQAIYGPIITGVFFSLNAALQGSETGAEIFARLKRDLIPALTSGVVYWPVCDFITFKFFAVRLQDDRKERATSSAKIQISSLREECLGKGEMHGRVLHERSDKNSATTGMLGADQETVPPSAAILRRKQLLSTAMKRTSDWINSQELPSDIDVKVGGVTFPLHKFLLVSKCGYIQRLASDANRPKNSLIEIFDVPGGSEAFELVAKYCYGITFEITTDNVAMLRCVAEYLEMTEDYAAGNLVSRTEAYLEEVGLASLSAAVTVLHKSENLLPMSEKVKLMSRCIDAVAFMAHDSQMCSSSTTADNFQEGFPSSSQPKAIVDWWAEELTVLRIDTFQRVLMAMKARGFKQYDLGPVIMLYAQKSLRGKLMALFL</sequence>
<dbReference type="PROSITE" id="PS51649">
    <property type="entry name" value="NPH3"/>
    <property type="match status" value="1"/>
</dbReference>
<dbReference type="PANTHER" id="PTHR32370">
    <property type="entry name" value="OS12G0117600 PROTEIN"/>
    <property type="match status" value="1"/>
</dbReference>
<name>A0AAQ3JNH0_9LILI</name>
<organism evidence="11 12">
    <name type="scientific">Canna indica</name>
    <name type="common">Indian-shot</name>
    <dbReference type="NCBI Taxonomy" id="4628"/>
    <lineage>
        <taxon>Eukaryota</taxon>
        <taxon>Viridiplantae</taxon>
        <taxon>Streptophyta</taxon>
        <taxon>Embryophyta</taxon>
        <taxon>Tracheophyta</taxon>
        <taxon>Spermatophyta</taxon>
        <taxon>Magnoliopsida</taxon>
        <taxon>Liliopsida</taxon>
        <taxon>Zingiberales</taxon>
        <taxon>Cannaceae</taxon>
        <taxon>Canna</taxon>
    </lineage>
</organism>
<comment type="similarity">
    <text evidence="3">Belongs to the peroxisomal membrane protein PXMP2/4 family.</text>
</comment>
<evidence type="ECO:0000256" key="7">
    <source>
        <dbReference type="ARBA" id="ARBA00023136"/>
    </source>
</evidence>
<dbReference type="InterPro" id="IPR000210">
    <property type="entry name" value="BTB/POZ_dom"/>
</dbReference>
<evidence type="ECO:0000259" key="10">
    <source>
        <dbReference type="PROSITE" id="PS51649"/>
    </source>
</evidence>